<evidence type="ECO:0000313" key="2">
    <source>
        <dbReference type="EMBL" id="CAK8691388.1"/>
    </source>
</evidence>
<reference evidence="2 3" key="1">
    <citation type="submission" date="2024-02" db="EMBL/GenBank/DDBJ databases">
        <authorList>
            <person name="Daric V."/>
            <person name="Darras S."/>
        </authorList>
    </citation>
    <scope>NUCLEOTIDE SEQUENCE [LARGE SCALE GENOMIC DNA]</scope>
</reference>
<evidence type="ECO:0008006" key="4">
    <source>
        <dbReference type="Google" id="ProtNLM"/>
    </source>
</evidence>
<feature type="compositionally biased region" description="Polar residues" evidence="1">
    <location>
        <begin position="45"/>
        <end position="57"/>
    </location>
</feature>
<gene>
    <name evidence="2" type="ORF">CVLEPA_LOCUS23949</name>
</gene>
<evidence type="ECO:0000256" key="1">
    <source>
        <dbReference type="SAM" id="MobiDB-lite"/>
    </source>
</evidence>
<keyword evidence="3" id="KW-1185">Reference proteome</keyword>
<feature type="compositionally biased region" description="Polar residues" evidence="1">
    <location>
        <begin position="254"/>
        <end position="275"/>
    </location>
</feature>
<feature type="compositionally biased region" description="Basic and acidic residues" evidence="1">
    <location>
        <begin position="304"/>
        <end position="350"/>
    </location>
</feature>
<comment type="caution">
    <text evidence="2">The sequence shown here is derived from an EMBL/GenBank/DDBJ whole genome shotgun (WGS) entry which is preliminary data.</text>
</comment>
<dbReference type="EMBL" id="CAWYQH010000119">
    <property type="protein sequence ID" value="CAK8691388.1"/>
    <property type="molecule type" value="Genomic_DNA"/>
</dbReference>
<feature type="region of interest" description="Disordered" evidence="1">
    <location>
        <begin position="17"/>
        <end position="67"/>
    </location>
</feature>
<name>A0ABP0GI17_CLALP</name>
<feature type="region of interest" description="Disordered" evidence="1">
    <location>
        <begin position="253"/>
        <end position="350"/>
    </location>
</feature>
<organism evidence="2 3">
    <name type="scientific">Clavelina lepadiformis</name>
    <name type="common">Light-bulb sea squirt</name>
    <name type="synonym">Ascidia lepadiformis</name>
    <dbReference type="NCBI Taxonomy" id="159417"/>
    <lineage>
        <taxon>Eukaryota</taxon>
        <taxon>Metazoa</taxon>
        <taxon>Chordata</taxon>
        <taxon>Tunicata</taxon>
        <taxon>Ascidiacea</taxon>
        <taxon>Aplousobranchia</taxon>
        <taxon>Clavelinidae</taxon>
        <taxon>Clavelina</taxon>
    </lineage>
</organism>
<evidence type="ECO:0000313" key="3">
    <source>
        <dbReference type="Proteomes" id="UP001642483"/>
    </source>
</evidence>
<accession>A0ABP0GI17</accession>
<proteinExistence type="predicted"/>
<sequence length="381" mass="42870">MKITCCCFTCIIGEDDDKHPERSPLITDGQDDEEVQSHPSKGEKSSISTPPQVASSSKDNDEKKSVTSYHRAAGILRKYNALSTDTDPDMLEKAMHDANVSLKISIKIMAHTDIVKLFALEACNVKPVLLARSPELFGSEEKPIVQLRTKILPTENRGHSKKYEVSESITGALRFSNECLYTFSMQEFQNISFRFRLYNVFKHQRDVMLGEYILDTNALGLGSESGTSTILLEMHEPNAQAKPPEITNLKKSLESMSGSSAQSSITSMKSFQTTIRRGDTRISTRRGIPTFEEGSDTSTTSPERSQKTRSAEPVERSVEESKKEKFSTFEHLKSSVHERSEHLSEVKEAAEELDEHAKDFSALSIRLREKYQKKSKKKFTD</sequence>
<dbReference type="Proteomes" id="UP001642483">
    <property type="component" value="Unassembled WGS sequence"/>
</dbReference>
<protein>
    <recommendedName>
        <fullName evidence="4">C2 NT-type domain-containing protein</fullName>
    </recommendedName>
</protein>